<evidence type="ECO:0000313" key="9">
    <source>
        <dbReference type="EMBL" id="KAK6589505.1"/>
    </source>
</evidence>
<name>A0AAV9Y167_9CRYT</name>
<feature type="transmembrane region" description="Helical" evidence="8">
    <location>
        <begin position="140"/>
        <end position="159"/>
    </location>
</feature>
<evidence type="ECO:0000256" key="6">
    <source>
        <dbReference type="ARBA" id="ARBA00022989"/>
    </source>
</evidence>
<evidence type="ECO:0000256" key="2">
    <source>
        <dbReference type="ARBA" id="ARBA00009731"/>
    </source>
</evidence>
<dbReference type="GO" id="GO:0043541">
    <property type="term" value="C:UDP-N-acetylglucosamine transferase complex"/>
    <property type="evidence" value="ECO:0007669"/>
    <property type="project" value="TreeGrafter"/>
</dbReference>
<dbReference type="GO" id="GO:0006488">
    <property type="term" value="P:dolichol-linked oligosaccharide biosynthetic process"/>
    <property type="evidence" value="ECO:0007669"/>
    <property type="project" value="InterPro"/>
</dbReference>
<keyword evidence="7 8" id="KW-0472">Membrane</keyword>
<proteinExistence type="inferred from homology"/>
<feature type="transmembrane region" description="Helical" evidence="8">
    <location>
        <begin position="14"/>
        <end position="31"/>
    </location>
</feature>
<feature type="transmembrane region" description="Helical" evidence="8">
    <location>
        <begin position="165"/>
        <end position="186"/>
    </location>
</feature>
<dbReference type="Proteomes" id="UP001311799">
    <property type="component" value="Unassembled WGS sequence"/>
</dbReference>
<accession>A0AAV9Y167</accession>
<comment type="caution">
    <text evidence="9">The sequence shown here is derived from an EMBL/GenBank/DDBJ whole genome shotgun (WGS) entry which is preliminary data.</text>
</comment>
<keyword evidence="6 8" id="KW-1133">Transmembrane helix</keyword>
<evidence type="ECO:0000256" key="7">
    <source>
        <dbReference type="ARBA" id="ARBA00023136"/>
    </source>
</evidence>
<keyword evidence="10" id="KW-1185">Reference proteome</keyword>
<comment type="similarity">
    <text evidence="2">Belongs to the ALG14 family.</text>
</comment>
<dbReference type="InterPro" id="IPR013969">
    <property type="entry name" value="Oligosacch_biosynth_Alg14"/>
</dbReference>
<dbReference type="GO" id="GO:0004577">
    <property type="term" value="F:N-acetylglucosaminyldiphosphodolichol N-acetylglucosaminyltransferase activity"/>
    <property type="evidence" value="ECO:0007669"/>
    <property type="project" value="TreeGrafter"/>
</dbReference>
<comment type="subcellular location">
    <subcellularLocation>
        <location evidence="1">Endoplasmic reticulum membrane</location>
        <topology evidence="1">Single-pass membrane protein</topology>
    </subcellularLocation>
</comment>
<evidence type="ECO:0000256" key="5">
    <source>
        <dbReference type="ARBA" id="ARBA00022824"/>
    </source>
</evidence>
<evidence type="ECO:0000313" key="10">
    <source>
        <dbReference type="Proteomes" id="UP001311799"/>
    </source>
</evidence>
<keyword evidence="4 8" id="KW-0812">Transmembrane</keyword>
<sequence>MKFNKIMFLINKQVTLYLCIITLITRLFFWIRSRISFVSNKNLSNVIKHKIVYDSENCHKVKLLVVLGSGGHTSELLMLINDMDFKNKVSLTCIFAKSDLFSKERALLSLSKSMNLNIDDIQNYVDFHCISRSREVNQSYFTSLLTTIISLFESLLFLYNKKYDLILVNGPGTCIPICIGSLILEVSVIKLKILLRTILTF</sequence>
<dbReference type="Pfam" id="PF08660">
    <property type="entry name" value="Alg14"/>
    <property type="match status" value="1"/>
</dbReference>
<dbReference type="PANTHER" id="PTHR12154:SF4">
    <property type="entry name" value="UDP-N-ACETYLGLUCOSAMINE TRANSFERASE SUBUNIT ALG14 HOMOLOG"/>
    <property type="match status" value="1"/>
</dbReference>
<evidence type="ECO:0000256" key="1">
    <source>
        <dbReference type="ARBA" id="ARBA00004389"/>
    </source>
</evidence>
<dbReference type="PANTHER" id="PTHR12154">
    <property type="entry name" value="GLYCOSYL TRANSFERASE-RELATED"/>
    <property type="match status" value="1"/>
</dbReference>
<keyword evidence="5" id="KW-0256">Endoplasmic reticulum</keyword>
<dbReference type="Gene3D" id="3.40.50.2000">
    <property type="entry name" value="Glycogen Phosphorylase B"/>
    <property type="match status" value="1"/>
</dbReference>
<gene>
    <name evidence="9" type="ORF">RS030_203184</name>
</gene>
<evidence type="ECO:0000256" key="8">
    <source>
        <dbReference type="SAM" id="Phobius"/>
    </source>
</evidence>
<protein>
    <recommendedName>
        <fullName evidence="3">UDP-N-acetylglucosamine transferase subunit ALG14</fullName>
    </recommendedName>
</protein>
<dbReference type="EMBL" id="JAWDEY010000012">
    <property type="protein sequence ID" value="KAK6589505.1"/>
    <property type="molecule type" value="Genomic_DNA"/>
</dbReference>
<evidence type="ECO:0000256" key="4">
    <source>
        <dbReference type="ARBA" id="ARBA00022692"/>
    </source>
</evidence>
<evidence type="ECO:0000256" key="3">
    <source>
        <dbReference type="ARBA" id="ARBA00017467"/>
    </source>
</evidence>
<dbReference type="AlphaFoldDB" id="A0AAV9Y167"/>
<reference evidence="9 10" key="1">
    <citation type="submission" date="2023-10" db="EMBL/GenBank/DDBJ databases">
        <title>Comparative genomics analysis reveals potential genetic determinants of host preference in Cryptosporidium xiaoi.</title>
        <authorList>
            <person name="Xiao L."/>
            <person name="Li J."/>
        </authorList>
    </citation>
    <scope>NUCLEOTIDE SEQUENCE [LARGE SCALE GENOMIC DNA]</scope>
    <source>
        <strain evidence="9 10">52996</strain>
    </source>
</reference>
<organism evidence="9 10">
    <name type="scientific">Cryptosporidium xiaoi</name>
    <dbReference type="NCBI Taxonomy" id="659607"/>
    <lineage>
        <taxon>Eukaryota</taxon>
        <taxon>Sar</taxon>
        <taxon>Alveolata</taxon>
        <taxon>Apicomplexa</taxon>
        <taxon>Conoidasida</taxon>
        <taxon>Coccidia</taxon>
        <taxon>Eucoccidiorida</taxon>
        <taxon>Eimeriorina</taxon>
        <taxon>Cryptosporidiidae</taxon>
        <taxon>Cryptosporidium</taxon>
    </lineage>
</organism>